<gene>
    <name evidence="4" type="ORF">Q8A49_09315</name>
</gene>
<proteinExistence type="predicted"/>
<dbReference type="Proteomes" id="UP001348641">
    <property type="component" value="Unassembled WGS sequence"/>
</dbReference>
<accession>A0ABU7KN23</accession>
<dbReference type="InterPro" id="IPR001647">
    <property type="entry name" value="HTH_TetR"/>
</dbReference>
<reference evidence="4 5" key="1">
    <citation type="submission" date="2023-07" db="EMBL/GenBank/DDBJ databases">
        <authorList>
            <person name="Girao M."/>
            <person name="Carvalho M.F."/>
        </authorList>
    </citation>
    <scope>NUCLEOTIDE SEQUENCE [LARGE SCALE GENOMIC DNA]</scope>
    <source>
        <strain evidence="4 5">66/93</strain>
    </source>
</reference>
<sequence length="204" mass="22436">MNAPLVPFGKPRPERADAARNRLILLEAARAMLAEHGAEKVTMDALAERAGVGKGTVFRRFGSRAGIFHALLDDSEGRFQEQVLSGPPPLGPGAGPKQRLIAYGRARIAYLFVHHTLVRASLDRNRPAPMGEVSMTLPHFRMLLGRTDLPRRHLDGLALQLTSALEGPLMLYLSREEIARTPEPDAEDPLADSWQELVERVLPG</sequence>
<keyword evidence="1 2" id="KW-0238">DNA-binding</keyword>
<dbReference type="RefSeq" id="WP_330157890.1">
    <property type="nucleotide sequence ID" value="NZ_BAAAJA010000008.1"/>
</dbReference>
<dbReference type="Gene3D" id="1.10.357.10">
    <property type="entry name" value="Tetracycline Repressor, domain 2"/>
    <property type="match status" value="1"/>
</dbReference>
<evidence type="ECO:0000259" key="3">
    <source>
        <dbReference type="PROSITE" id="PS50977"/>
    </source>
</evidence>
<evidence type="ECO:0000256" key="1">
    <source>
        <dbReference type="ARBA" id="ARBA00023125"/>
    </source>
</evidence>
<feature type="domain" description="HTH tetR-type" evidence="3">
    <location>
        <begin position="19"/>
        <end position="79"/>
    </location>
</feature>
<dbReference type="PANTHER" id="PTHR30055">
    <property type="entry name" value="HTH-TYPE TRANSCRIPTIONAL REGULATOR RUTR"/>
    <property type="match status" value="1"/>
</dbReference>
<dbReference type="PROSITE" id="PS50977">
    <property type="entry name" value="HTH_TETR_2"/>
    <property type="match status" value="1"/>
</dbReference>
<dbReference type="EMBL" id="JAUUCC010000018">
    <property type="protein sequence ID" value="MEE2050696.1"/>
    <property type="molecule type" value="Genomic_DNA"/>
</dbReference>
<dbReference type="PANTHER" id="PTHR30055:SF209">
    <property type="entry name" value="POSSIBLE TRANSCRIPTIONAL REGULATORY PROTEIN (PROBABLY TETR-FAMILY)"/>
    <property type="match status" value="1"/>
</dbReference>
<dbReference type="SUPFAM" id="SSF46689">
    <property type="entry name" value="Homeodomain-like"/>
    <property type="match status" value="1"/>
</dbReference>
<evidence type="ECO:0000313" key="5">
    <source>
        <dbReference type="Proteomes" id="UP001348641"/>
    </source>
</evidence>
<evidence type="ECO:0000256" key="2">
    <source>
        <dbReference type="PROSITE-ProRule" id="PRU00335"/>
    </source>
</evidence>
<name>A0ABU7KN23_9ACTN</name>
<dbReference type="InterPro" id="IPR050109">
    <property type="entry name" value="HTH-type_TetR-like_transc_reg"/>
</dbReference>
<dbReference type="PRINTS" id="PR00455">
    <property type="entry name" value="HTHTETR"/>
</dbReference>
<comment type="caution">
    <text evidence="4">The sequence shown here is derived from an EMBL/GenBank/DDBJ whole genome shotgun (WGS) entry which is preliminary data.</text>
</comment>
<protein>
    <submittedName>
        <fullName evidence="4">Helix-turn-helix domain-containing protein</fullName>
    </submittedName>
</protein>
<organism evidence="4 5">
    <name type="scientific">Nocardiopsis tropica</name>
    <dbReference type="NCBI Taxonomy" id="109330"/>
    <lineage>
        <taxon>Bacteria</taxon>
        <taxon>Bacillati</taxon>
        <taxon>Actinomycetota</taxon>
        <taxon>Actinomycetes</taxon>
        <taxon>Streptosporangiales</taxon>
        <taxon>Nocardiopsidaceae</taxon>
        <taxon>Nocardiopsis</taxon>
    </lineage>
</organism>
<feature type="DNA-binding region" description="H-T-H motif" evidence="2">
    <location>
        <begin position="42"/>
        <end position="61"/>
    </location>
</feature>
<evidence type="ECO:0000313" key="4">
    <source>
        <dbReference type="EMBL" id="MEE2050696.1"/>
    </source>
</evidence>
<dbReference type="Pfam" id="PF00440">
    <property type="entry name" value="TetR_N"/>
    <property type="match status" value="1"/>
</dbReference>
<dbReference type="InterPro" id="IPR009057">
    <property type="entry name" value="Homeodomain-like_sf"/>
</dbReference>